<dbReference type="FunFam" id="3.30.1490.20:FF:000004">
    <property type="entry name" value="Succinate--CoA ligase [ADP-forming] subunit beta, mitochondrial"/>
    <property type="match status" value="1"/>
</dbReference>
<keyword evidence="10" id="KW-0496">Mitochondrion</keyword>
<dbReference type="RefSeq" id="XP_033400797.1">
    <property type="nucleotide sequence ID" value="XM_033537956.1"/>
</dbReference>
<evidence type="ECO:0000256" key="3">
    <source>
        <dbReference type="ARBA" id="ARBA00022598"/>
    </source>
</evidence>
<comment type="subunit">
    <text evidence="9">Heterodimer of an alpha and a beta subunit. The beta subunit determines specificity for GTP.</text>
</comment>
<evidence type="ECO:0000256" key="9">
    <source>
        <dbReference type="ARBA" id="ARBA00063570"/>
    </source>
</evidence>
<dbReference type="InterPro" id="IPR005809">
    <property type="entry name" value="Succ_CoA_ligase-like_bsu"/>
</dbReference>
<sequence>MYKLARASRPMAGAFKAATGTPLKRSAIQQTRNLSIHEYRSAALLESYGIGVPKGNVAQSAKEAEDVAKSIKGDDMVIKAQVLAGGRGKGTFDNGFKGGVRVIYSPTEARILADQMIGHKLITKQTGAAGRLCNAVYIVERKFARREFYLAVLMDRASQGPVIVASSQGGMDIEAVAKEHPEAIITTKVDIHKGVTDEVARNIATQLGFSEQCIEDAKDTIQKLYKVFMERDATQIEINPLSETTDHQVLAMDAKLNFDDNADFRQKEVFQWRDVTQEDPDEVKAGESGLNFIKLDGDIGCLVNGAGLAMATMDIIKLNGGQPANFLDVGGGATPEAIRQAFELITSDPKVTAIFVNIFGGIVRCDAIAKGLISVVESMNLRIPIIARLQGTNMEAAHKLINESGLKIFSIDDLQSAAEKSVQFSKVVKMAREIDVGVEFTLGI</sequence>
<dbReference type="Proteomes" id="UP000799438">
    <property type="component" value="Unassembled WGS sequence"/>
</dbReference>
<evidence type="ECO:0000256" key="6">
    <source>
        <dbReference type="ARBA" id="ARBA00022840"/>
    </source>
</evidence>
<evidence type="ECO:0000256" key="2">
    <source>
        <dbReference type="ARBA" id="ARBA00022532"/>
    </source>
</evidence>
<accession>A0A6A6BP99</accession>
<evidence type="ECO:0000256" key="4">
    <source>
        <dbReference type="ARBA" id="ARBA00022723"/>
    </source>
</evidence>
<dbReference type="PROSITE" id="PS01217">
    <property type="entry name" value="SUCCINYL_COA_LIG_3"/>
    <property type="match status" value="1"/>
</dbReference>
<dbReference type="NCBIfam" id="TIGR01016">
    <property type="entry name" value="sucCoAbeta"/>
    <property type="match status" value="1"/>
</dbReference>
<feature type="binding site" evidence="10">
    <location>
        <position position="253"/>
    </location>
    <ligand>
        <name>Mg(2+)</name>
        <dbReference type="ChEBI" id="CHEBI:18420"/>
    </ligand>
</feature>
<dbReference type="SUPFAM" id="SSF52210">
    <property type="entry name" value="Succinyl-CoA synthetase domains"/>
    <property type="match status" value="1"/>
</dbReference>
<dbReference type="FunFam" id="3.40.50.261:FF:000001">
    <property type="entry name" value="Succinate--CoA ligase [ADP-forming] subunit beta"/>
    <property type="match status" value="1"/>
</dbReference>
<dbReference type="GO" id="GO:0005524">
    <property type="term" value="F:ATP binding"/>
    <property type="evidence" value="ECO:0007669"/>
    <property type="project" value="UniProtKB-UniRule"/>
</dbReference>
<keyword evidence="5 10" id="KW-0547">Nucleotide-binding</keyword>
<dbReference type="GO" id="GO:0006099">
    <property type="term" value="P:tricarboxylic acid cycle"/>
    <property type="evidence" value="ECO:0007669"/>
    <property type="project" value="UniProtKB-UniRule"/>
</dbReference>
<dbReference type="UniPathway" id="UPA00223">
    <property type="reaction ID" value="UER00999"/>
</dbReference>
<comment type="similarity">
    <text evidence="10 11">Belongs to the succinate/malate CoA ligase beta subunit family.</text>
</comment>
<dbReference type="OrthoDB" id="1552at2759"/>
<dbReference type="GO" id="GO:0000287">
    <property type="term" value="F:magnesium ion binding"/>
    <property type="evidence" value="ECO:0007669"/>
    <property type="project" value="UniProtKB-UniRule"/>
</dbReference>
<feature type="binding site" evidence="10">
    <location>
        <position position="239"/>
    </location>
    <ligand>
        <name>Mg(2+)</name>
        <dbReference type="ChEBI" id="CHEBI:18420"/>
    </ligand>
</feature>
<evidence type="ECO:0000256" key="7">
    <source>
        <dbReference type="ARBA" id="ARBA00022842"/>
    </source>
</evidence>
<dbReference type="Gene3D" id="3.30.1490.20">
    <property type="entry name" value="ATP-grasp fold, A domain"/>
    <property type="match status" value="1"/>
</dbReference>
<dbReference type="EC" id="6.2.1.5" evidence="10"/>
<keyword evidence="8" id="KW-0809">Transit peptide</keyword>
<feature type="binding site" evidence="10">
    <location>
        <position position="147"/>
    </location>
    <ligand>
        <name>ATP</name>
        <dbReference type="ChEBI" id="CHEBI:30616"/>
    </ligand>
</feature>
<evidence type="ECO:0000313" key="14">
    <source>
        <dbReference type="Proteomes" id="UP000799438"/>
    </source>
</evidence>
<keyword evidence="2 10" id="KW-0816">Tricarboxylic acid cycle</keyword>
<comment type="cofactor">
    <cofactor evidence="10">
        <name>Mg(2+)</name>
        <dbReference type="ChEBI" id="CHEBI:18420"/>
    </cofactor>
    <text evidence="10">Binds 1 Mg(2+) ion per subunit.</text>
</comment>
<gene>
    <name evidence="13" type="ORF">K452DRAFT_244716</name>
</gene>
<feature type="binding site" evidence="10">
    <location>
        <position position="79"/>
    </location>
    <ligand>
        <name>ATP</name>
        <dbReference type="ChEBI" id="CHEBI:30616"/>
    </ligand>
</feature>
<evidence type="ECO:0000256" key="1">
    <source>
        <dbReference type="ARBA" id="ARBA00005064"/>
    </source>
</evidence>
<dbReference type="NCBIfam" id="NF001913">
    <property type="entry name" value="PRK00696.1"/>
    <property type="match status" value="1"/>
</dbReference>
<dbReference type="PANTHER" id="PTHR11815:SF1">
    <property type="entry name" value="SUCCINATE--COA LIGASE [ADP-FORMING] SUBUNIT BETA, MITOCHONDRIAL"/>
    <property type="match status" value="1"/>
</dbReference>
<dbReference type="SUPFAM" id="SSF56059">
    <property type="entry name" value="Glutathione synthetase ATP-binding domain-like"/>
    <property type="match status" value="1"/>
</dbReference>
<comment type="function">
    <text evidence="10">Succinyl-CoA synthetase functions in the citric acid cycle (TCA), coupling the hydrolysis of succinyl-CoA to the synthesis of ATP and thus represents the only step of substrate-level phosphorylation in the TCA. The beta subunit provides nucleotide specificity of the enzyme and binds the substrate succinate, while the binding sites for coenzyme A and phosphate are found in the alpha subunit.</text>
</comment>
<dbReference type="FunFam" id="3.30.470.20:FF:000002">
    <property type="entry name" value="Succinate--CoA ligase [ADP-forming] subunit beta"/>
    <property type="match status" value="1"/>
</dbReference>
<proteinExistence type="inferred from homology"/>
<evidence type="ECO:0000256" key="8">
    <source>
        <dbReference type="ARBA" id="ARBA00022946"/>
    </source>
</evidence>
<dbReference type="Gene3D" id="3.30.470.20">
    <property type="entry name" value="ATP-grasp fold, B domain"/>
    <property type="match status" value="1"/>
</dbReference>
<comment type="catalytic activity">
    <reaction evidence="10">
        <text>succinate + ATP + CoA = succinyl-CoA + ADP + phosphate</text>
        <dbReference type="Rhea" id="RHEA:17661"/>
        <dbReference type="ChEBI" id="CHEBI:30031"/>
        <dbReference type="ChEBI" id="CHEBI:30616"/>
        <dbReference type="ChEBI" id="CHEBI:43474"/>
        <dbReference type="ChEBI" id="CHEBI:57287"/>
        <dbReference type="ChEBI" id="CHEBI:57292"/>
        <dbReference type="ChEBI" id="CHEBI:456216"/>
        <dbReference type="EC" id="6.2.1.5"/>
    </reaction>
</comment>
<reference evidence="13" key="1">
    <citation type="journal article" date="2020" name="Stud. Mycol.">
        <title>101 Dothideomycetes genomes: a test case for predicting lifestyles and emergence of pathogens.</title>
        <authorList>
            <person name="Haridas S."/>
            <person name="Albert R."/>
            <person name="Binder M."/>
            <person name="Bloem J."/>
            <person name="Labutti K."/>
            <person name="Salamov A."/>
            <person name="Andreopoulos B."/>
            <person name="Baker S."/>
            <person name="Barry K."/>
            <person name="Bills G."/>
            <person name="Bluhm B."/>
            <person name="Cannon C."/>
            <person name="Castanera R."/>
            <person name="Culley D."/>
            <person name="Daum C."/>
            <person name="Ezra D."/>
            <person name="Gonzalez J."/>
            <person name="Henrissat B."/>
            <person name="Kuo A."/>
            <person name="Liang C."/>
            <person name="Lipzen A."/>
            <person name="Lutzoni F."/>
            <person name="Magnuson J."/>
            <person name="Mondo S."/>
            <person name="Nolan M."/>
            <person name="Ohm R."/>
            <person name="Pangilinan J."/>
            <person name="Park H.-J."/>
            <person name="Ramirez L."/>
            <person name="Alfaro M."/>
            <person name="Sun H."/>
            <person name="Tritt A."/>
            <person name="Yoshinaga Y."/>
            <person name="Zwiers L.-H."/>
            <person name="Turgeon B."/>
            <person name="Goodwin S."/>
            <person name="Spatafora J."/>
            <person name="Crous P."/>
            <person name="Grigoriev I."/>
        </authorList>
    </citation>
    <scope>NUCLEOTIDE SEQUENCE</scope>
    <source>
        <strain evidence="13">CBS 121167</strain>
    </source>
</reference>
<keyword evidence="4 10" id="KW-0479">Metal-binding</keyword>
<evidence type="ECO:0000259" key="12">
    <source>
        <dbReference type="PROSITE" id="PS50975"/>
    </source>
</evidence>
<dbReference type="EMBL" id="ML995478">
    <property type="protein sequence ID" value="KAF2145085.1"/>
    <property type="molecule type" value="Genomic_DNA"/>
</dbReference>
<dbReference type="GeneID" id="54295452"/>
<feature type="binding site" evidence="10">
    <location>
        <begin position="86"/>
        <end position="88"/>
    </location>
    <ligand>
        <name>ATP</name>
        <dbReference type="ChEBI" id="CHEBI:30616"/>
    </ligand>
</feature>
<dbReference type="InterPro" id="IPR016102">
    <property type="entry name" value="Succinyl-CoA_synth-like"/>
</dbReference>
<dbReference type="InterPro" id="IPR011761">
    <property type="entry name" value="ATP-grasp"/>
</dbReference>
<organism evidence="13 14">
    <name type="scientific">Aplosporella prunicola CBS 121167</name>
    <dbReference type="NCBI Taxonomy" id="1176127"/>
    <lineage>
        <taxon>Eukaryota</taxon>
        <taxon>Fungi</taxon>
        <taxon>Dikarya</taxon>
        <taxon>Ascomycota</taxon>
        <taxon>Pezizomycotina</taxon>
        <taxon>Dothideomycetes</taxon>
        <taxon>Dothideomycetes incertae sedis</taxon>
        <taxon>Botryosphaeriales</taxon>
        <taxon>Aplosporellaceae</taxon>
        <taxon>Aplosporella</taxon>
    </lineage>
</organism>
<dbReference type="HAMAP" id="MF_00558">
    <property type="entry name" value="Succ_CoA_beta"/>
    <property type="match status" value="1"/>
</dbReference>
<dbReference type="Pfam" id="PF00549">
    <property type="entry name" value="Ligase_CoA"/>
    <property type="match status" value="1"/>
</dbReference>
<dbReference type="InterPro" id="IPR013650">
    <property type="entry name" value="ATP-grasp_succ-CoA_synth-type"/>
</dbReference>
<evidence type="ECO:0000256" key="11">
    <source>
        <dbReference type="RuleBase" id="RU361258"/>
    </source>
</evidence>
<dbReference type="PROSITE" id="PS50975">
    <property type="entry name" value="ATP_GRASP"/>
    <property type="match status" value="1"/>
</dbReference>
<dbReference type="Gene3D" id="3.40.50.261">
    <property type="entry name" value="Succinyl-CoA synthetase domains"/>
    <property type="match status" value="1"/>
</dbReference>
<keyword evidence="7 10" id="KW-0460">Magnesium</keyword>
<evidence type="ECO:0000256" key="10">
    <source>
        <dbReference type="HAMAP-Rule" id="MF_03219"/>
    </source>
</evidence>
<evidence type="ECO:0000313" key="13">
    <source>
        <dbReference type="EMBL" id="KAF2145085.1"/>
    </source>
</evidence>
<evidence type="ECO:0000256" key="5">
    <source>
        <dbReference type="ARBA" id="ARBA00022741"/>
    </source>
</evidence>
<feature type="binding site" evidence="10">
    <location>
        <position position="304"/>
    </location>
    <ligand>
        <name>substrate</name>
        <note>ligand shared with subunit alpha</note>
    </ligand>
</feature>
<dbReference type="GO" id="GO:0006104">
    <property type="term" value="P:succinyl-CoA metabolic process"/>
    <property type="evidence" value="ECO:0007669"/>
    <property type="project" value="TreeGrafter"/>
</dbReference>
<dbReference type="PANTHER" id="PTHR11815">
    <property type="entry name" value="SUCCINYL-COA SYNTHETASE BETA CHAIN"/>
    <property type="match status" value="1"/>
</dbReference>
<protein>
    <recommendedName>
        <fullName evidence="10">Succinate--CoA ligase [ADP-forming] subunit beta, mitochondrial</fullName>
        <ecNumber evidence="10">6.2.1.5</ecNumber>
    </recommendedName>
    <alternativeName>
        <fullName evidence="10">Succinyl-CoA synthetase beta chain</fullName>
        <shortName evidence="10">SCS-beta</shortName>
    </alternativeName>
</protein>
<dbReference type="GO" id="GO:0005739">
    <property type="term" value="C:mitochondrion"/>
    <property type="evidence" value="ECO:0007669"/>
    <property type="project" value="UniProtKB-SubCell"/>
</dbReference>
<keyword evidence="3 10" id="KW-0436">Ligase</keyword>
<comment type="subcellular location">
    <subcellularLocation>
        <location evidence="10">Mitochondrion</location>
    </subcellularLocation>
</comment>
<comment type="pathway">
    <text evidence="1 10">Carbohydrate metabolism; tricarboxylic acid cycle; succinate from succinyl-CoA (ligase route): step 1/1.</text>
</comment>
<name>A0A6A6BP99_9PEZI</name>
<dbReference type="InterPro" id="IPR017866">
    <property type="entry name" value="Succ-CoA_synthase_bsu_CS"/>
</dbReference>
<dbReference type="GO" id="GO:0004775">
    <property type="term" value="F:succinate-CoA ligase (ADP-forming) activity"/>
    <property type="evidence" value="ECO:0007669"/>
    <property type="project" value="UniProtKB-UniRule"/>
</dbReference>
<dbReference type="PIRSF" id="PIRSF001554">
    <property type="entry name" value="SucCS_beta"/>
    <property type="match status" value="1"/>
</dbReference>
<dbReference type="InterPro" id="IPR005811">
    <property type="entry name" value="SUCC_ACL_C"/>
</dbReference>
<keyword evidence="14" id="KW-1185">Reference proteome</keyword>
<keyword evidence="6 10" id="KW-0067">ATP-binding</keyword>
<dbReference type="Pfam" id="PF08442">
    <property type="entry name" value="ATP-grasp_2"/>
    <property type="match status" value="1"/>
</dbReference>
<dbReference type="AlphaFoldDB" id="A0A6A6BP99"/>
<dbReference type="InterPro" id="IPR013815">
    <property type="entry name" value="ATP_grasp_subdomain_1"/>
</dbReference>
<feature type="binding site" evidence="10">
    <location>
        <begin position="361"/>
        <end position="363"/>
    </location>
    <ligand>
        <name>substrate</name>
        <note>ligand shared with subunit alpha</note>
    </ligand>
</feature>
<feature type="domain" description="ATP-grasp" evidence="12">
    <location>
        <begin position="42"/>
        <end position="270"/>
    </location>
</feature>
<dbReference type="GO" id="GO:0042709">
    <property type="term" value="C:succinate-CoA ligase complex"/>
    <property type="evidence" value="ECO:0007669"/>
    <property type="project" value="TreeGrafter"/>
</dbReference>